<dbReference type="PANTHER" id="PTHR42865">
    <property type="entry name" value="PROTON/GLUTAMATE-ASPARTATE SYMPORTER"/>
    <property type="match status" value="1"/>
</dbReference>
<dbReference type="PRINTS" id="PR00173">
    <property type="entry name" value="EDTRNSPORT"/>
</dbReference>
<dbReference type="NCBIfam" id="NF002461">
    <property type="entry name" value="PRK01663.1"/>
    <property type="match status" value="1"/>
</dbReference>
<evidence type="ECO:0000256" key="5">
    <source>
        <dbReference type="ARBA" id="ARBA00023136"/>
    </source>
</evidence>
<accession>A0ABV5Y5F7</accession>
<comment type="caution">
    <text evidence="7">The sequence shown here is derived from an EMBL/GenBank/DDBJ whole genome shotgun (WGS) entry which is preliminary data.</text>
</comment>
<gene>
    <name evidence="7" type="primary">dctA</name>
    <name evidence="7" type="ORF">ACFFP1_20150</name>
</gene>
<evidence type="ECO:0000313" key="8">
    <source>
        <dbReference type="Proteomes" id="UP001589702"/>
    </source>
</evidence>
<name>A0ABV5Y5F7_ARTRM</name>
<feature type="transmembrane region" description="Helical" evidence="6">
    <location>
        <begin position="48"/>
        <end position="66"/>
    </location>
</feature>
<evidence type="ECO:0000256" key="6">
    <source>
        <dbReference type="SAM" id="Phobius"/>
    </source>
</evidence>
<sequence length="436" mass="46083">MKIKSILGHLYVQVLIGVALGILVGALWPDLGSSLKPLGDGFVKLVKFMIAPIVFCTIVSGITSLTDTKKVGPTLLRSLGLFYVLTLVALAIGLGAVMLFQPGAGMHINPAHLDTSVASKYTTQLPSSNPADFLLSIIPTTFVGAFANGEVLPVLVIALLCGFAFSKLGAPGQLALNVVNSFNKLLFVVFGYLMKVAPIGAFGAMAFTVGKYGAHSIGNLGMLILAFYTACIIFVVLALGILAKLAGFSLWRILRYFRDEFLIVLATSSSEPVLPRLLSKLERLGCDRGVVGLVVPTGYSFNLTGTAVYLTLASMFIAQACDIHLSWDQILLMLGMMLLTSKGAAGVTGSGFVALVATLTIMPTLPVAGVALIVGIDRFMSEARALTSTVANIVSCVAIAKWQHALDTDKLQSELKAGFVQTEAEKLQLTEPALAR</sequence>
<keyword evidence="8" id="KW-1185">Reference proteome</keyword>
<reference evidence="7 8" key="1">
    <citation type="submission" date="2024-09" db="EMBL/GenBank/DDBJ databases">
        <authorList>
            <person name="Sun Q."/>
            <person name="Mori K."/>
        </authorList>
    </citation>
    <scope>NUCLEOTIDE SEQUENCE [LARGE SCALE GENOMIC DNA]</scope>
    <source>
        <strain evidence="7 8">JCM 1334</strain>
    </source>
</reference>
<dbReference type="Proteomes" id="UP001589702">
    <property type="component" value="Unassembled WGS sequence"/>
</dbReference>
<feature type="transmembrane region" description="Helical" evidence="6">
    <location>
        <begin position="353"/>
        <end position="376"/>
    </location>
</feature>
<dbReference type="EMBL" id="JBHMBC010000039">
    <property type="protein sequence ID" value="MFB9821794.1"/>
    <property type="molecule type" value="Genomic_DNA"/>
</dbReference>
<protein>
    <submittedName>
        <fullName evidence="7">C4-dicarboxylate transporter DctA</fullName>
    </submittedName>
</protein>
<dbReference type="Gene3D" id="1.10.3860.10">
    <property type="entry name" value="Sodium:dicarboxylate symporter"/>
    <property type="match status" value="1"/>
</dbReference>
<keyword evidence="5 6" id="KW-0472">Membrane</keyword>
<dbReference type="Pfam" id="PF00375">
    <property type="entry name" value="SDF"/>
    <property type="match status" value="1"/>
</dbReference>
<feature type="transmembrane region" description="Helical" evidence="6">
    <location>
        <begin position="7"/>
        <end position="28"/>
    </location>
</feature>
<feature type="transmembrane region" description="Helical" evidence="6">
    <location>
        <begin position="78"/>
        <end position="100"/>
    </location>
</feature>
<dbReference type="RefSeq" id="WP_234750604.1">
    <property type="nucleotide sequence ID" value="NZ_BAAAWN010000001.1"/>
</dbReference>
<feature type="transmembrane region" description="Helical" evidence="6">
    <location>
        <begin position="220"/>
        <end position="241"/>
    </location>
</feature>
<evidence type="ECO:0000256" key="4">
    <source>
        <dbReference type="ARBA" id="ARBA00022989"/>
    </source>
</evidence>
<proteinExistence type="predicted"/>
<evidence type="ECO:0000256" key="1">
    <source>
        <dbReference type="ARBA" id="ARBA00004141"/>
    </source>
</evidence>
<evidence type="ECO:0000256" key="3">
    <source>
        <dbReference type="ARBA" id="ARBA00022692"/>
    </source>
</evidence>
<dbReference type="PANTHER" id="PTHR42865:SF1">
    <property type="entry name" value="AEROBIC C4-DICARBOXYLATE TRANSPORT PROTEIN"/>
    <property type="match status" value="1"/>
</dbReference>
<keyword evidence="3 6" id="KW-0812">Transmembrane</keyword>
<keyword evidence="2" id="KW-0813">Transport</keyword>
<dbReference type="InterPro" id="IPR036458">
    <property type="entry name" value="Na:dicarbo_symporter_sf"/>
</dbReference>
<feature type="transmembrane region" description="Helical" evidence="6">
    <location>
        <begin position="185"/>
        <end position="208"/>
    </location>
</feature>
<feature type="transmembrane region" description="Helical" evidence="6">
    <location>
        <begin position="299"/>
        <end position="318"/>
    </location>
</feature>
<organism evidence="7 8">
    <name type="scientific">Arthrobacter ramosus</name>
    <dbReference type="NCBI Taxonomy" id="1672"/>
    <lineage>
        <taxon>Bacteria</taxon>
        <taxon>Bacillati</taxon>
        <taxon>Actinomycetota</taxon>
        <taxon>Actinomycetes</taxon>
        <taxon>Micrococcales</taxon>
        <taxon>Micrococcaceae</taxon>
        <taxon>Arthrobacter</taxon>
    </lineage>
</organism>
<dbReference type="SUPFAM" id="SSF118215">
    <property type="entry name" value="Proton glutamate symport protein"/>
    <property type="match status" value="1"/>
</dbReference>
<keyword evidence="4 6" id="KW-1133">Transmembrane helix</keyword>
<evidence type="ECO:0000313" key="7">
    <source>
        <dbReference type="EMBL" id="MFB9821794.1"/>
    </source>
</evidence>
<dbReference type="InterPro" id="IPR001991">
    <property type="entry name" value="Na-dicarboxylate_symporter"/>
</dbReference>
<evidence type="ECO:0000256" key="2">
    <source>
        <dbReference type="ARBA" id="ARBA00022448"/>
    </source>
</evidence>
<comment type="subcellular location">
    <subcellularLocation>
        <location evidence="1">Membrane</location>
        <topology evidence="1">Multi-pass membrane protein</topology>
    </subcellularLocation>
</comment>
<feature type="transmembrane region" description="Helical" evidence="6">
    <location>
        <begin position="133"/>
        <end position="165"/>
    </location>
</feature>